<name>A0A8T0H3N6_CERPU</name>
<dbReference type="EMBL" id="CM026428">
    <property type="protein sequence ID" value="KAG0566671.1"/>
    <property type="molecule type" value="Genomic_DNA"/>
</dbReference>
<accession>A0A8T0H3N6</accession>
<dbReference type="Proteomes" id="UP000822688">
    <property type="component" value="Chromosome 7"/>
</dbReference>
<evidence type="ECO:0000313" key="3">
    <source>
        <dbReference type="Proteomes" id="UP000822688"/>
    </source>
</evidence>
<keyword evidence="1" id="KW-0732">Signal</keyword>
<protein>
    <submittedName>
        <fullName evidence="2">Uncharacterized protein</fullName>
    </submittedName>
</protein>
<reference evidence="2" key="1">
    <citation type="submission" date="2020-06" db="EMBL/GenBank/DDBJ databases">
        <title>WGS assembly of Ceratodon purpureus strain R40.</title>
        <authorList>
            <person name="Carey S.B."/>
            <person name="Jenkins J."/>
            <person name="Shu S."/>
            <person name="Lovell J.T."/>
            <person name="Sreedasyam A."/>
            <person name="Maumus F."/>
            <person name="Tiley G.P."/>
            <person name="Fernandez-Pozo N."/>
            <person name="Barry K."/>
            <person name="Chen C."/>
            <person name="Wang M."/>
            <person name="Lipzen A."/>
            <person name="Daum C."/>
            <person name="Saski C.A."/>
            <person name="Payton A.C."/>
            <person name="Mcbreen J.C."/>
            <person name="Conrad R.E."/>
            <person name="Kollar L.M."/>
            <person name="Olsson S."/>
            <person name="Huttunen S."/>
            <person name="Landis J.B."/>
            <person name="Wickett N.J."/>
            <person name="Johnson M.G."/>
            <person name="Rensing S.A."/>
            <person name="Grimwood J."/>
            <person name="Schmutz J."/>
            <person name="Mcdaniel S.F."/>
        </authorList>
    </citation>
    <scope>NUCLEOTIDE SEQUENCE</scope>
    <source>
        <strain evidence="2">R40</strain>
    </source>
</reference>
<feature type="signal peptide" evidence="1">
    <location>
        <begin position="1"/>
        <end position="18"/>
    </location>
</feature>
<sequence>MFKFRIIKFFCSLHFVESFEPDGYMDYLETTGELFETISTHVNVLIYSRVL</sequence>
<gene>
    <name evidence="2" type="ORF">KC19_7G080300</name>
</gene>
<keyword evidence="3" id="KW-1185">Reference proteome</keyword>
<feature type="chain" id="PRO_5035759436" evidence="1">
    <location>
        <begin position="19"/>
        <end position="51"/>
    </location>
</feature>
<organism evidence="2 3">
    <name type="scientific">Ceratodon purpureus</name>
    <name type="common">Fire moss</name>
    <name type="synonym">Dicranum purpureum</name>
    <dbReference type="NCBI Taxonomy" id="3225"/>
    <lineage>
        <taxon>Eukaryota</taxon>
        <taxon>Viridiplantae</taxon>
        <taxon>Streptophyta</taxon>
        <taxon>Embryophyta</taxon>
        <taxon>Bryophyta</taxon>
        <taxon>Bryophytina</taxon>
        <taxon>Bryopsida</taxon>
        <taxon>Dicranidae</taxon>
        <taxon>Pseudoditrichales</taxon>
        <taxon>Ditrichaceae</taxon>
        <taxon>Ceratodon</taxon>
    </lineage>
</organism>
<evidence type="ECO:0000256" key="1">
    <source>
        <dbReference type="SAM" id="SignalP"/>
    </source>
</evidence>
<proteinExistence type="predicted"/>
<evidence type="ECO:0000313" key="2">
    <source>
        <dbReference type="EMBL" id="KAG0566671.1"/>
    </source>
</evidence>
<dbReference type="AlphaFoldDB" id="A0A8T0H3N6"/>
<comment type="caution">
    <text evidence="2">The sequence shown here is derived from an EMBL/GenBank/DDBJ whole genome shotgun (WGS) entry which is preliminary data.</text>
</comment>